<keyword evidence="2" id="KW-1003">Cell membrane</keyword>
<dbReference type="Pfam" id="PF09924">
    <property type="entry name" value="LPG_synthase_C"/>
    <property type="match status" value="1"/>
</dbReference>
<evidence type="ECO:0000313" key="9">
    <source>
        <dbReference type="EMBL" id="MFC6355787.1"/>
    </source>
</evidence>
<feature type="transmembrane region" description="Helical" evidence="6">
    <location>
        <begin position="357"/>
        <end position="377"/>
    </location>
</feature>
<dbReference type="PANTHER" id="PTHR34697">
    <property type="entry name" value="PHOSPHATIDYLGLYCEROL LYSYLTRANSFERASE"/>
    <property type="match status" value="1"/>
</dbReference>
<feature type="transmembrane region" description="Helical" evidence="6">
    <location>
        <begin position="187"/>
        <end position="204"/>
    </location>
</feature>
<evidence type="ECO:0000256" key="1">
    <source>
        <dbReference type="ARBA" id="ARBA00004651"/>
    </source>
</evidence>
<keyword evidence="4 6" id="KW-1133">Transmembrane helix</keyword>
<keyword evidence="9" id="KW-0645">Protease</keyword>
<feature type="transmembrane region" description="Helical" evidence="6">
    <location>
        <begin position="63"/>
        <end position="91"/>
    </location>
</feature>
<dbReference type="SUPFAM" id="SSF144091">
    <property type="entry name" value="Rhomboid-like"/>
    <property type="match status" value="1"/>
</dbReference>
<dbReference type="GO" id="GO:0006508">
    <property type="term" value="P:proteolysis"/>
    <property type="evidence" value="ECO:0007669"/>
    <property type="project" value="UniProtKB-KW"/>
</dbReference>
<evidence type="ECO:0000259" key="8">
    <source>
        <dbReference type="Pfam" id="PF09924"/>
    </source>
</evidence>
<evidence type="ECO:0000313" key="10">
    <source>
        <dbReference type="Proteomes" id="UP001596306"/>
    </source>
</evidence>
<dbReference type="InterPro" id="IPR024320">
    <property type="entry name" value="LPG_synthase_C"/>
</dbReference>
<dbReference type="InterPro" id="IPR051211">
    <property type="entry name" value="PG_lysyltransferase"/>
</dbReference>
<keyword evidence="9" id="KW-0378">Hydrolase</keyword>
<evidence type="ECO:0000256" key="6">
    <source>
        <dbReference type="SAM" id="Phobius"/>
    </source>
</evidence>
<reference evidence="10" key="1">
    <citation type="journal article" date="2019" name="Int. J. Syst. Evol. Microbiol.">
        <title>The Global Catalogue of Microorganisms (GCM) 10K type strain sequencing project: providing services to taxonomists for standard genome sequencing and annotation.</title>
        <authorList>
            <consortium name="The Broad Institute Genomics Platform"/>
            <consortium name="The Broad Institute Genome Sequencing Center for Infectious Disease"/>
            <person name="Wu L."/>
            <person name="Ma J."/>
        </authorList>
    </citation>
    <scope>NUCLEOTIDE SEQUENCE [LARGE SCALE GENOMIC DNA]</scope>
    <source>
        <strain evidence="10">CCUG 43304</strain>
    </source>
</reference>
<feature type="transmembrane region" description="Helical" evidence="6">
    <location>
        <begin position="103"/>
        <end position="124"/>
    </location>
</feature>
<organism evidence="9 10">
    <name type="scientific">Luethyella okanaganae</name>
    <dbReference type="NCBI Taxonomy" id="69372"/>
    <lineage>
        <taxon>Bacteria</taxon>
        <taxon>Bacillati</taxon>
        <taxon>Actinomycetota</taxon>
        <taxon>Actinomycetes</taxon>
        <taxon>Micrococcales</taxon>
        <taxon>Microbacteriaceae</taxon>
        <taxon>Luethyella</taxon>
    </lineage>
</organism>
<feature type="transmembrane region" description="Helical" evidence="6">
    <location>
        <begin position="166"/>
        <end position="181"/>
    </location>
</feature>
<dbReference type="PANTHER" id="PTHR34697:SF2">
    <property type="entry name" value="PHOSPHATIDYLGLYCEROL LYSYLTRANSFERASE"/>
    <property type="match status" value="1"/>
</dbReference>
<evidence type="ECO:0000259" key="7">
    <source>
        <dbReference type="Pfam" id="PF01694"/>
    </source>
</evidence>
<comment type="subcellular location">
    <subcellularLocation>
        <location evidence="1">Cell membrane</location>
        <topology evidence="1">Multi-pass membrane protein</topology>
    </subcellularLocation>
</comment>
<dbReference type="EMBL" id="JBHSTP010000001">
    <property type="protein sequence ID" value="MFC6355787.1"/>
    <property type="molecule type" value="Genomic_DNA"/>
</dbReference>
<keyword evidence="10" id="KW-1185">Reference proteome</keyword>
<dbReference type="Pfam" id="PF01694">
    <property type="entry name" value="Rhomboid"/>
    <property type="match status" value="1"/>
</dbReference>
<dbReference type="InterPro" id="IPR035952">
    <property type="entry name" value="Rhomboid-like_sf"/>
</dbReference>
<gene>
    <name evidence="9" type="ORF">ACFQB0_06680</name>
</gene>
<feature type="transmembrane region" description="Helical" evidence="6">
    <location>
        <begin position="317"/>
        <end position="337"/>
    </location>
</feature>
<dbReference type="RefSeq" id="WP_386729073.1">
    <property type="nucleotide sequence ID" value="NZ_JBHSTP010000001.1"/>
</dbReference>
<dbReference type="Proteomes" id="UP001596306">
    <property type="component" value="Unassembled WGS sequence"/>
</dbReference>
<comment type="caution">
    <text evidence="9">The sequence shown here is derived from an EMBL/GenBank/DDBJ whole genome shotgun (WGS) entry which is preliminary data.</text>
</comment>
<feature type="transmembrane region" description="Helical" evidence="6">
    <location>
        <begin position="292"/>
        <end position="310"/>
    </location>
</feature>
<evidence type="ECO:0000256" key="3">
    <source>
        <dbReference type="ARBA" id="ARBA00022692"/>
    </source>
</evidence>
<feature type="domain" description="Peptidase S54 rhomboid" evidence="7">
    <location>
        <begin position="61"/>
        <end position="146"/>
    </location>
</feature>
<accession>A0ABW1VET9</accession>
<evidence type="ECO:0000256" key="5">
    <source>
        <dbReference type="ARBA" id="ARBA00023136"/>
    </source>
</evidence>
<evidence type="ECO:0000256" key="2">
    <source>
        <dbReference type="ARBA" id="ARBA00022475"/>
    </source>
</evidence>
<protein>
    <submittedName>
        <fullName evidence="9">Rhomboid family intramembrane serine protease</fullName>
        <ecNumber evidence="9">3.4.21.105</ecNumber>
    </submittedName>
</protein>
<feature type="transmembrane region" description="Helical" evidence="6">
    <location>
        <begin position="224"/>
        <end position="241"/>
    </location>
</feature>
<evidence type="ECO:0000256" key="4">
    <source>
        <dbReference type="ARBA" id="ARBA00022989"/>
    </source>
</evidence>
<dbReference type="Gene3D" id="1.20.1540.10">
    <property type="entry name" value="Rhomboid-like"/>
    <property type="match status" value="1"/>
</dbReference>
<sequence>MTALMRWLRGGVRGARRHPVTLTLLVLSILLSVAALVATNTHPETLPQLFGVGSDTIFRHGHWYTAVTAVFFSGGVLSLVVTVLGIVFLVGASERLIGSVRTIIAYLVTGAVGLAAGLLVQFALQGSTEEWVRRAHALNILDPLVPVAGTIMAASTAAGPLWRRRIRVLGMSVLIMFLLYSGQPGDLYRVLAAAAGLLIGPLLFRRAPQPALVRSSSHESRTLLATLVAIMAVGPVVTIFSPHRLGPLAPLGELFVNVFLGHGVQDACRNNAFTHDCIRELALTRLDGPGPVLLTVLPLVVLVIAAYGLLRGRRAAVWLAVGVNALLAALAAFYYGFLPGSGDDYVLDLSGSRQWELVAMLAVSTAVPLVIAVLLFVKRASFPVRSNPLRIRTSAIALAISLVVSASAYLLLGIVDPGGFEPAVDVMTLLYDLPERFVPIGFLGVEKIAFVPVDDVTRAVFLWIGPVFWGTLAVCSFAVLRSPRAEDVPGATGRYRALRHAGGGGSLGHLGVWSGNGHWVSQAGDAAIAYRVVNGFALTVSEPVCAPERTEAAVRDFVVFCDERGWTPVFYGVHEELVPVFEAIGWSTARIGDEVVLRPTTWSMVGKSWQDVRSSINRAARAGIHAEWTQWSRLALSQRAQLAAISEEWVAAHGLPEMGFTLGGIDELADQDTRLMLGVGDGGHVEAVTSWMPSYDSDGAVKGWTLDFMRRRSGSINGLMEFLIAEVVLRAQREGLEFVSLSTAPFANALDTPASPLERVQRFLGDTLEPAYGFRSLLRFKRKFHPELLPLSMAYPDPLALPAIGAAVLRAYLPELSLGDSVRLLRVQVE</sequence>
<dbReference type="GO" id="GO:0008233">
    <property type="term" value="F:peptidase activity"/>
    <property type="evidence" value="ECO:0007669"/>
    <property type="project" value="UniProtKB-KW"/>
</dbReference>
<dbReference type="InterPro" id="IPR022764">
    <property type="entry name" value="Peptidase_S54_rhomboid_dom"/>
</dbReference>
<keyword evidence="3 6" id="KW-0812">Transmembrane</keyword>
<dbReference type="EC" id="3.4.21.105" evidence="9"/>
<feature type="transmembrane region" description="Helical" evidence="6">
    <location>
        <begin position="136"/>
        <end position="154"/>
    </location>
</feature>
<proteinExistence type="predicted"/>
<feature type="transmembrane region" description="Helical" evidence="6">
    <location>
        <begin position="389"/>
        <end position="412"/>
    </location>
</feature>
<name>A0ABW1VET9_9MICO</name>
<feature type="transmembrane region" description="Helical" evidence="6">
    <location>
        <begin position="460"/>
        <end position="480"/>
    </location>
</feature>
<keyword evidence="5 6" id="KW-0472">Membrane</keyword>
<feature type="domain" description="Phosphatidylglycerol lysyltransferase C-terminal" evidence="8">
    <location>
        <begin position="496"/>
        <end position="795"/>
    </location>
</feature>